<gene>
    <name evidence="1" type="ORF">ABIC55_004802</name>
</gene>
<evidence type="ECO:0000313" key="2">
    <source>
        <dbReference type="Proteomes" id="UP001549104"/>
    </source>
</evidence>
<keyword evidence="2" id="KW-1185">Reference proteome</keyword>
<dbReference type="RefSeq" id="WP_354315047.1">
    <property type="nucleotide sequence ID" value="NZ_JBEPME010000014.1"/>
</dbReference>
<proteinExistence type="predicted"/>
<evidence type="ECO:0000313" key="1">
    <source>
        <dbReference type="EMBL" id="MET3659656.1"/>
    </source>
</evidence>
<accession>A0ABV2KEX4</accession>
<dbReference type="EMBL" id="JBEPME010000014">
    <property type="protein sequence ID" value="MET3659656.1"/>
    <property type="molecule type" value="Genomic_DNA"/>
</dbReference>
<organism evidence="1 2">
    <name type="scientific">Sporosarcina psychrophila</name>
    <name type="common">Bacillus psychrophilus</name>
    <dbReference type="NCBI Taxonomy" id="1476"/>
    <lineage>
        <taxon>Bacteria</taxon>
        <taxon>Bacillati</taxon>
        <taxon>Bacillota</taxon>
        <taxon>Bacilli</taxon>
        <taxon>Bacillales</taxon>
        <taxon>Caryophanaceae</taxon>
        <taxon>Sporosarcina</taxon>
    </lineage>
</organism>
<sequence>MDAVSFWDMTYAEINASIKAYSKQRETDMRIQSVIAYHQANQISLLVGRLVGNKNDVPAIHEAYPGIFPAMEQKAEQEKAQQQSKQQNWQIMKARVEAYAANAAEKRKRGERRGDNT</sequence>
<name>A0ABV2KEX4_SPOPS</name>
<comment type="caution">
    <text evidence="1">The sequence shown here is derived from an EMBL/GenBank/DDBJ whole genome shotgun (WGS) entry which is preliminary data.</text>
</comment>
<protein>
    <submittedName>
        <fullName evidence="1">Uncharacterized protein</fullName>
    </submittedName>
</protein>
<dbReference type="Proteomes" id="UP001549104">
    <property type="component" value="Unassembled WGS sequence"/>
</dbReference>
<reference evidence="1 2" key="1">
    <citation type="submission" date="2024-06" db="EMBL/GenBank/DDBJ databases">
        <title>Sorghum-associated microbial communities from plants grown in Nebraska, USA.</title>
        <authorList>
            <person name="Schachtman D."/>
        </authorList>
    </citation>
    <scope>NUCLEOTIDE SEQUENCE [LARGE SCALE GENOMIC DNA]</scope>
    <source>
        <strain evidence="1 2">1288</strain>
    </source>
</reference>